<evidence type="ECO:0000313" key="6">
    <source>
        <dbReference type="EMBL" id="KAF7275054.1"/>
    </source>
</evidence>
<evidence type="ECO:0000256" key="5">
    <source>
        <dbReference type="SAM" id="Phobius"/>
    </source>
</evidence>
<accession>A0A834MEB6</accession>
<evidence type="ECO:0000313" key="8">
    <source>
        <dbReference type="Proteomes" id="UP000625711"/>
    </source>
</evidence>
<dbReference type="InterPro" id="IPR036259">
    <property type="entry name" value="MFS_trans_sf"/>
</dbReference>
<feature type="transmembrane region" description="Helical" evidence="5">
    <location>
        <begin position="33"/>
        <end position="52"/>
    </location>
</feature>
<keyword evidence="3 5" id="KW-1133">Transmembrane helix</keyword>
<evidence type="ECO:0000313" key="7">
    <source>
        <dbReference type="EMBL" id="KAF7277194.1"/>
    </source>
</evidence>
<evidence type="ECO:0000256" key="4">
    <source>
        <dbReference type="ARBA" id="ARBA00023136"/>
    </source>
</evidence>
<evidence type="ECO:0000256" key="2">
    <source>
        <dbReference type="ARBA" id="ARBA00022692"/>
    </source>
</evidence>
<dbReference type="Proteomes" id="UP000625711">
    <property type="component" value="Unassembled WGS sequence"/>
</dbReference>
<keyword evidence="8" id="KW-1185">Reference proteome</keyword>
<dbReference type="PANTHER" id="PTHR48021:SF46">
    <property type="entry name" value="MAJOR FACILITATOR SUPERFAMILY (MFS) PROFILE DOMAIN-CONTAINING PROTEIN"/>
    <property type="match status" value="1"/>
</dbReference>
<keyword evidence="4 5" id="KW-0472">Membrane</keyword>
<reference evidence="6" key="1">
    <citation type="submission" date="2020-08" db="EMBL/GenBank/DDBJ databases">
        <title>Genome sequencing and assembly of the red palm weevil Rhynchophorus ferrugineus.</title>
        <authorList>
            <person name="Dias G.B."/>
            <person name="Bergman C.M."/>
            <person name="Manee M."/>
        </authorList>
    </citation>
    <scope>NUCLEOTIDE SEQUENCE</scope>
    <source>
        <strain evidence="6">AA-2017</strain>
        <tissue evidence="6">Whole larva</tissue>
    </source>
</reference>
<dbReference type="AlphaFoldDB" id="A0A834MEB6"/>
<proteinExistence type="predicted"/>
<dbReference type="InterPro" id="IPR050549">
    <property type="entry name" value="MFS_Trehalose_Transporter"/>
</dbReference>
<comment type="subcellular location">
    <subcellularLocation>
        <location evidence="1">Membrane</location>
    </subcellularLocation>
</comment>
<organism evidence="6 8">
    <name type="scientific">Rhynchophorus ferrugineus</name>
    <name type="common">Red palm weevil</name>
    <name type="synonym">Curculio ferrugineus</name>
    <dbReference type="NCBI Taxonomy" id="354439"/>
    <lineage>
        <taxon>Eukaryota</taxon>
        <taxon>Metazoa</taxon>
        <taxon>Ecdysozoa</taxon>
        <taxon>Arthropoda</taxon>
        <taxon>Hexapoda</taxon>
        <taxon>Insecta</taxon>
        <taxon>Pterygota</taxon>
        <taxon>Neoptera</taxon>
        <taxon>Endopterygota</taxon>
        <taxon>Coleoptera</taxon>
        <taxon>Polyphaga</taxon>
        <taxon>Cucujiformia</taxon>
        <taxon>Curculionidae</taxon>
        <taxon>Dryophthorinae</taxon>
        <taxon>Rhynchophorus</taxon>
    </lineage>
</organism>
<dbReference type="GO" id="GO:0016020">
    <property type="term" value="C:membrane"/>
    <property type="evidence" value="ECO:0007669"/>
    <property type="project" value="UniProtKB-SubCell"/>
</dbReference>
<dbReference type="Pfam" id="PF00083">
    <property type="entry name" value="Sugar_tr"/>
    <property type="match status" value="1"/>
</dbReference>
<name>A0A834MEB6_RHYFE</name>
<dbReference type="InterPro" id="IPR005828">
    <property type="entry name" value="MFS_sugar_transport-like"/>
</dbReference>
<evidence type="ECO:0000256" key="1">
    <source>
        <dbReference type="ARBA" id="ARBA00004370"/>
    </source>
</evidence>
<dbReference type="PANTHER" id="PTHR48021">
    <property type="match status" value="1"/>
</dbReference>
<dbReference type="OrthoDB" id="6759531at2759"/>
<dbReference type="EMBL" id="JAACXV010003612">
    <property type="protein sequence ID" value="KAF7277194.1"/>
    <property type="molecule type" value="Genomic_DNA"/>
</dbReference>
<gene>
    <name evidence="7" type="ORF">GWI33_009322</name>
    <name evidence="6" type="ORF">GWI33_012230</name>
</gene>
<keyword evidence="2 5" id="KW-0812">Transmembrane</keyword>
<sequence>MKAIGMTVADVMFVIGGIISIQFYQILHKYGMHIPFYLFTSCAFAVVLYSAVCIPETKGKSLEEIQLMLKGEKPQDEKQNRIC</sequence>
<evidence type="ECO:0000256" key="3">
    <source>
        <dbReference type="ARBA" id="ARBA00022989"/>
    </source>
</evidence>
<dbReference type="SUPFAM" id="SSF103473">
    <property type="entry name" value="MFS general substrate transporter"/>
    <property type="match status" value="1"/>
</dbReference>
<protein>
    <submittedName>
        <fullName evidence="6">Uncharacterized protein</fullName>
    </submittedName>
</protein>
<dbReference type="Gene3D" id="1.20.1250.20">
    <property type="entry name" value="MFS general substrate transporter like domains"/>
    <property type="match status" value="1"/>
</dbReference>
<dbReference type="GO" id="GO:0022857">
    <property type="term" value="F:transmembrane transporter activity"/>
    <property type="evidence" value="ECO:0007669"/>
    <property type="project" value="InterPro"/>
</dbReference>
<feature type="transmembrane region" description="Helical" evidence="5">
    <location>
        <begin position="7"/>
        <end position="27"/>
    </location>
</feature>
<comment type="caution">
    <text evidence="6">The sequence shown here is derived from an EMBL/GenBank/DDBJ whole genome shotgun (WGS) entry which is preliminary data.</text>
</comment>
<dbReference type="EMBL" id="JAACXV010011458">
    <property type="protein sequence ID" value="KAF7275054.1"/>
    <property type="molecule type" value="Genomic_DNA"/>
</dbReference>